<keyword evidence="1" id="KW-0472">Membrane</keyword>
<dbReference type="Proteomes" id="UP000054007">
    <property type="component" value="Unassembled WGS sequence"/>
</dbReference>
<keyword evidence="1" id="KW-0812">Transmembrane</keyword>
<name>A0A0D7AY46_9AGAR</name>
<feature type="transmembrane region" description="Helical" evidence="1">
    <location>
        <begin position="60"/>
        <end position="77"/>
    </location>
</feature>
<evidence type="ECO:0000313" key="3">
    <source>
        <dbReference type="Proteomes" id="UP000054007"/>
    </source>
</evidence>
<keyword evidence="3" id="KW-1185">Reference proteome</keyword>
<protein>
    <submittedName>
        <fullName evidence="2">Uncharacterized protein</fullName>
    </submittedName>
</protein>
<dbReference type="EMBL" id="KN880738">
    <property type="protein sequence ID" value="KIY62905.1"/>
    <property type="molecule type" value="Genomic_DNA"/>
</dbReference>
<proteinExistence type="predicted"/>
<evidence type="ECO:0000313" key="2">
    <source>
        <dbReference type="EMBL" id="KIY62905.1"/>
    </source>
</evidence>
<dbReference type="AlphaFoldDB" id="A0A0D7AY46"/>
<accession>A0A0D7AY46</accession>
<organism evidence="2 3">
    <name type="scientific">Cylindrobasidium torrendii FP15055 ss-10</name>
    <dbReference type="NCBI Taxonomy" id="1314674"/>
    <lineage>
        <taxon>Eukaryota</taxon>
        <taxon>Fungi</taxon>
        <taxon>Dikarya</taxon>
        <taxon>Basidiomycota</taxon>
        <taxon>Agaricomycotina</taxon>
        <taxon>Agaricomycetes</taxon>
        <taxon>Agaricomycetidae</taxon>
        <taxon>Agaricales</taxon>
        <taxon>Marasmiineae</taxon>
        <taxon>Physalacriaceae</taxon>
        <taxon>Cylindrobasidium</taxon>
    </lineage>
</organism>
<reference evidence="2 3" key="1">
    <citation type="journal article" date="2015" name="Fungal Genet. Biol.">
        <title>Evolution of novel wood decay mechanisms in Agaricales revealed by the genome sequences of Fistulina hepatica and Cylindrobasidium torrendii.</title>
        <authorList>
            <person name="Floudas D."/>
            <person name="Held B.W."/>
            <person name="Riley R."/>
            <person name="Nagy L.G."/>
            <person name="Koehler G."/>
            <person name="Ransdell A.S."/>
            <person name="Younus H."/>
            <person name="Chow J."/>
            <person name="Chiniquy J."/>
            <person name="Lipzen A."/>
            <person name="Tritt A."/>
            <person name="Sun H."/>
            <person name="Haridas S."/>
            <person name="LaButti K."/>
            <person name="Ohm R.A."/>
            <person name="Kues U."/>
            <person name="Blanchette R.A."/>
            <person name="Grigoriev I.V."/>
            <person name="Minto R.E."/>
            <person name="Hibbett D.S."/>
        </authorList>
    </citation>
    <scope>NUCLEOTIDE SEQUENCE [LARGE SCALE GENOMIC DNA]</scope>
    <source>
        <strain evidence="2 3">FP15055 ss-10</strain>
    </source>
</reference>
<sequence length="78" mass="9039">MKGNLSEQCGDSERSTFCGIDDSRKSRSSCRGDGSLTVSMIRNGEDCPSRRRRQRRQRRLWWSWLCRSSCLGRVLVIL</sequence>
<gene>
    <name evidence="2" type="ORF">CYLTODRAFT_159990</name>
</gene>
<keyword evidence="1" id="KW-1133">Transmembrane helix</keyword>
<evidence type="ECO:0000256" key="1">
    <source>
        <dbReference type="SAM" id="Phobius"/>
    </source>
</evidence>